<keyword evidence="1" id="KW-0645">Protease</keyword>
<sequence>MPSENPNDDNQNNLKRGHKALVLFQDPDLDLALLISKTLPDVTPIPFGNSGKVSIGDSVLAIGHPENGGLWSLTSGRIGSKISNFRKIQGKHVFQAEASINHGNSGGPLLNLHGQMIGVITSMYRTASDGSAITGINFALQSQVVHQWLKSHEVSVALHQTPQVVSSEVASSGQSKISENQDVSVSAPSSALDSSEGAKPEKKPLTQSALPPVQNILPPAGSPPKLLTPPRPFQDEDLFGQEMDKIDKDFDQMMKKMEKEFDDEMEKEFDSG</sequence>
<proteinExistence type="predicted"/>
<dbReference type="InterPro" id="IPR001940">
    <property type="entry name" value="Peptidase_S1C"/>
</dbReference>
<gene>
    <name evidence="4" type="ORF">METZ01_LOCUS227389</name>
</gene>
<evidence type="ECO:0000256" key="2">
    <source>
        <dbReference type="ARBA" id="ARBA00022801"/>
    </source>
</evidence>
<feature type="region of interest" description="Disordered" evidence="3">
    <location>
        <begin position="169"/>
        <end position="239"/>
    </location>
</feature>
<dbReference type="AlphaFoldDB" id="A0A382GIG1"/>
<reference evidence="4" key="1">
    <citation type="submission" date="2018-05" db="EMBL/GenBank/DDBJ databases">
        <authorList>
            <person name="Lanie J.A."/>
            <person name="Ng W.-L."/>
            <person name="Kazmierczak K.M."/>
            <person name="Andrzejewski T.M."/>
            <person name="Davidsen T.M."/>
            <person name="Wayne K.J."/>
            <person name="Tettelin H."/>
            <person name="Glass J.I."/>
            <person name="Rusch D."/>
            <person name="Podicherti R."/>
            <person name="Tsui H.-C.T."/>
            <person name="Winkler M.E."/>
        </authorList>
    </citation>
    <scope>NUCLEOTIDE SEQUENCE</scope>
</reference>
<dbReference type="GO" id="GO:0006508">
    <property type="term" value="P:proteolysis"/>
    <property type="evidence" value="ECO:0007669"/>
    <property type="project" value="UniProtKB-KW"/>
</dbReference>
<evidence type="ECO:0000256" key="3">
    <source>
        <dbReference type="SAM" id="MobiDB-lite"/>
    </source>
</evidence>
<feature type="compositionally biased region" description="Low complexity" evidence="3">
    <location>
        <begin position="182"/>
        <end position="195"/>
    </location>
</feature>
<dbReference type="EMBL" id="UINC01055538">
    <property type="protein sequence ID" value="SVB74535.1"/>
    <property type="molecule type" value="Genomic_DNA"/>
</dbReference>
<protein>
    <recommendedName>
        <fullName evidence="5">Serine protease</fullName>
    </recommendedName>
</protein>
<accession>A0A382GIG1</accession>
<dbReference type="Gene3D" id="2.40.10.120">
    <property type="match status" value="1"/>
</dbReference>
<dbReference type="PANTHER" id="PTHR43343">
    <property type="entry name" value="PEPTIDASE S12"/>
    <property type="match status" value="1"/>
</dbReference>
<evidence type="ECO:0000313" key="4">
    <source>
        <dbReference type="EMBL" id="SVB74535.1"/>
    </source>
</evidence>
<dbReference type="PANTHER" id="PTHR43343:SF3">
    <property type="entry name" value="PROTEASE DO-LIKE 8, CHLOROPLASTIC"/>
    <property type="match status" value="1"/>
</dbReference>
<feature type="compositionally biased region" description="Pro residues" evidence="3">
    <location>
        <begin position="220"/>
        <end position="232"/>
    </location>
</feature>
<name>A0A382GIG1_9ZZZZ</name>
<organism evidence="4">
    <name type="scientific">marine metagenome</name>
    <dbReference type="NCBI Taxonomy" id="408172"/>
    <lineage>
        <taxon>unclassified sequences</taxon>
        <taxon>metagenomes</taxon>
        <taxon>ecological metagenomes</taxon>
    </lineage>
</organism>
<dbReference type="GO" id="GO:0004252">
    <property type="term" value="F:serine-type endopeptidase activity"/>
    <property type="evidence" value="ECO:0007669"/>
    <property type="project" value="InterPro"/>
</dbReference>
<evidence type="ECO:0000256" key="1">
    <source>
        <dbReference type="ARBA" id="ARBA00022670"/>
    </source>
</evidence>
<dbReference type="InterPro" id="IPR051201">
    <property type="entry name" value="Chloro_Bact_Ser_Proteases"/>
</dbReference>
<dbReference type="Pfam" id="PF13365">
    <property type="entry name" value="Trypsin_2"/>
    <property type="match status" value="1"/>
</dbReference>
<dbReference type="SUPFAM" id="SSF50494">
    <property type="entry name" value="Trypsin-like serine proteases"/>
    <property type="match status" value="1"/>
</dbReference>
<keyword evidence="2" id="KW-0378">Hydrolase</keyword>
<feature type="compositionally biased region" description="Polar residues" evidence="3">
    <location>
        <begin position="169"/>
        <end position="181"/>
    </location>
</feature>
<dbReference type="InterPro" id="IPR009003">
    <property type="entry name" value="Peptidase_S1_PA"/>
</dbReference>
<dbReference type="PRINTS" id="PR00834">
    <property type="entry name" value="PROTEASES2C"/>
</dbReference>
<evidence type="ECO:0008006" key="5">
    <source>
        <dbReference type="Google" id="ProtNLM"/>
    </source>
</evidence>